<name>A0A0D0AX25_9AGAM</name>
<dbReference type="AlphaFoldDB" id="A0A0D0AX25"/>
<feature type="region of interest" description="Disordered" evidence="1">
    <location>
        <begin position="1"/>
        <end position="40"/>
    </location>
</feature>
<evidence type="ECO:0000313" key="2">
    <source>
        <dbReference type="EMBL" id="KIK38922.1"/>
    </source>
</evidence>
<reference evidence="2 3" key="1">
    <citation type="submission" date="2014-04" db="EMBL/GenBank/DDBJ databases">
        <authorList>
            <consortium name="DOE Joint Genome Institute"/>
            <person name="Kuo A."/>
            <person name="Ruytinx J."/>
            <person name="Rineau F."/>
            <person name="Colpaert J."/>
            <person name="Kohler A."/>
            <person name="Nagy L.G."/>
            <person name="Floudas D."/>
            <person name="Copeland A."/>
            <person name="Barry K.W."/>
            <person name="Cichocki N."/>
            <person name="Veneault-Fourrey C."/>
            <person name="LaButti K."/>
            <person name="Lindquist E.A."/>
            <person name="Lipzen A."/>
            <person name="Lundell T."/>
            <person name="Morin E."/>
            <person name="Murat C."/>
            <person name="Sun H."/>
            <person name="Tunlid A."/>
            <person name="Henrissat B."/>
            <person name="Grigoriev I.V."/>
            <person name="Hibbett D.S."/>
            <person name="Martin F."/>
            <person name="Nordberg H.P."/>
            <person name="Cantor M.N."/>
            <person name="Hua S.X."/>
        </authorList>
    </citation>
    <scope>NUCLEOTIDE SEQUENCE [LARGE SCALE GENOMIC DNA]</scope>
    <source>
        <strain evidence="2 3">UH-Slu-Lm8-n1</strain>
    </source>
</reference>
<protein>
    <submittedName>
        <fullName evidence="2">Uncharacterized protein</fullName>
    </submittedName>
</protein>
<evidence type="ECO:0000313" key="3">
    <source>
        <dbReference type="Proteomes" id="UP000054485"/>
    </source>
</evidence>
<evidence type="ECO:0000256" key="1">
    <source>
        <dbReference type="SAM" id="MobiDB-lite"/>
    </source>
</evidence>
<keyword evidence="3" id="KW-1185">Reference proteome</keyword>
<dbReference type="EMBL" id="KN835367">
    <property type="protein sequence ID" value="KIK38922.1"/>
    <property type="molecule type" value="Genomic_DNA"/>
</dbReference>
<dbReference type="InParanoid" id="A0A0D0AX25"/>
<accession>A0A0D0AX25</accession>
<dbReference type="HOGENOM" id="CLU_1897582_0_0_1"/>
<sequence length="134" mass="14340">MSAFCARPTARKQTPNKKMTAPAILGDKSGPGSSEDVEPGAITGRIDKKLSPNQNHCADQNAGVTQGLDAAVYDSYRRVELARSTMFSKPLKSICAGFVDVPSIGSNNMIENRSKGYVLLSARLSSSNFMTNLL</sequence>
<organism evidence="2 3">
    <name type="scientific">Suillus luteus UH-Slu-Lm8-n1</name>
    <dbReference type="NCBI Taxonomy" id="930992"/>
    <lineage>
        <taxon>Eukaryota</taxon>
        <taxon>Fungi</taxon>
        <taxon>Dikarya</taxon>
        <taxon>Basidiomycota</taxon>
        <taxon>Agaricomycotina</taxon>
        <taxon>Agaricomycetes</taxon>
        <taxon>Agaricomycetidae</taxon>
        <taxon>Boletales</taxon>
        <taxon>Suillineae</taxon>
        <taxon>Suillaceae</taxon>
        <taxon>Suillus</taxon>
    </lineage>
</organism>
<proteinExistence type="predicted"/>
<gene>
    <name evidence="2" type="ORF">CY34DRAFT_808850</name>
</gene>
<dbReference type="Proteomes" id="UP000054485">
    <property type="component" value="Unassembled WGS sequence"/>
</dbReference>
<reference evidence="3" key="2">
    <citation type="submission" date="2015-01" db="EMBL/GenBank/DDBJ databases">
        <title>Evolutionary Origins and Diversification of the Mycorrhizal Mutualists.</title>
        <authorList>
            <consortium name="DOE Joint Genome Institute"/>
            <consortium name="Mycorrhizal Genomics Consortium"/>
            <person name="Kohler A."/>
            <person name="Kuo A."/>
            <person name="Nagy L.G."/>
            <person name="Floudas D."/>
            <person name="Copeland A."/>
            <person name="Barry K.W."/>
            <person name="Cichocki N."/>
            <person name="Veneault-Fourrey C."/>
            <person name="LaButti K."/>
            <person name="Lindquist E.A."/>
            <person name="Lipzen A."/>
            <person name="Lundell T."/>
            <person name="Morin E."/>
            <person name="Murat C."/>
            <person name="Riley R."/>
            <person name="Ohm R."/>
            <person name="Sun H."/>
            <person name="Tunlid A."/>
            <person name="Henrissat B."/>
            <person name="Grigoriev I.V."/>
            <person name="Hibbett D.S."/>
            <person name="Martin F."/>
        </authorList>
    </citation>
    <scope>NUCLEOTIDE SEQUENCE [LARGE SCALE GENOMIC DNA]</scope>
    <source>
        <strain evidence="3">UH-Slu-Lm8-n1</strain>
    </source>
</reference>